<keyword evidence="2" id="KW-1185">Reference proteome</keyword>
<sequence>MTGLLSLPPELLQEIGTKRTRADRTLRLICKQINFGLEPRILSTIALLSISQLEHLVAAEPKPSPTAKYATQLNVYLYDLFNENRGLTSEEEAKIKLLLVPAIGSLTGVRKVLGWLTSDSDTDPEWAVLQVFDALASLPFLNDLHLCCWPVSNPFLQLRRLPHLENLTITRESWQDDDCITVIPIYQNAPNLNDLLSETSKSSVFLKITHLTLKGLPVKLDATVLSHLRSLISLTTDVTFSPPDQVSDNQGAGFSSGDVWSVLWFEKIHLQEIITDVVQSALIEYLASFSGLRRLILTETPYDMPPQVSDQLALKFYEQALQNHVHSLDALEINTNYEGKWSFASHCSSIIIKCTRLTFLKLSINSEDMAEENNNKEDSSASGGNVIWSLLDICAALPALKTLKLFSTSTYGTVTAKHCARTNAKIIKNVTSYKPTTPSHAFRIFIDRDEFELQRDELGMNLGYRCTL</sequence>
<dbReference type="RefSeq" id="XP_001887989.1">
    <property type="nucleotide sequence ID" value="XM_001887954.1"/>
</dbReference>
<dbReference type="InParanoid" id="B0DVN0"/>
<dbReference type="SUPFAM" id="SSF52047">
    <property type="entry name" value="RNI-like"/>
    <property type="match status" value="1"/>
</dbReference>
<name>B0DVN0_LACBS</name>
<dbReference type="HOGENOM" id="CLU_024210_0_0_1"/>
<evidence type="ECO:0000313" key="2">
    <source>
        <dbReference type="Proteomes" id="UP000001194"/>
    </source>
</evidence>
<organism evidence="2">
    <name type="scientific">Laccaria bicolor (strain S238N-H82 / ATCC MYA-4686)</name>
    <name type="common">Bicoloured deceiver</name>
    <name type="synonym">Laccaria laccata var. bicolor</name>
    <dbReference type="NCBI Taxonomy" id="486041"/>
    <lineage>
        <taxon>Eukaryota</taxon>
        <taxon>Fungi</taxon>
        <taxon>Dikarya</taxon>
        <taxon>Basidiomycota</taxon>
        <taxon>Agaricomycotina</taxon>
        <taxon>Agaricomycetes</taxon>
        <taxon>Agaricomycetidae</taxon>
        <taxon>Agaricales</taxon>
        <taxon>Agaricineae</taxon>
        <taxon>Hydnangiaceae</taxon>
        <taxon>Laccaria</taxon>
    </lineage>
</organism>
<dbReference type="GeneID" id="6083717"/>
<dbReference type="EMBL" id="DS547140">
    <property type="protein sequence ID" value="EDR01282.1"/>
    <property type="molecule type" value="Genomic_DNA"/>
</dbReference>
<reference evidence="1 2" key="1">
    <citation type="journal article" date="2008" name="Nature">
        <title>The genome of Laccaria bicolor provides insights into mycorrhizal symbiosis.</title>
        <authorList>
            <person name="Martin F."/>
            <person name="Aerts A."/>
            <person name="Ahren D."/>
            <person name="Brun A."/>
            <person name="Danchin E.G.J."/>
            <person name="Duchaussoy F."/>
            <person name="Gibon J."/>
            <person name="Kohler A."/>
            <person name="Lindquist E."/>
            <person name="Pereda V."/>
            <person name="Salamov A."/>
            <person name="Shapiro H.J."/>
            <person name="Wuyts J."/>
            <person name="Blaudez D."/>
            <person name="Buee M."/>
            <person name="Brokstein P."/>
            <person name="Canbaeck B."/>
            <person name="Cohen D."/>
            <person name="Courty P.E."/>
            <person name="Coutinho P.M."/>
            <person name="Delaruelle C."/>
            <person name="Detter J.C."/>
            <person name="Deveau A."/>
            <person name="DiFazio S."/>
            <person name="Duplessis S."/>
            <person name="Fraissinet-Tachet L."/>
            <person name="Lucic E."/>
            <person name="Frey-Klett P."/>
            <person name="Fourrey C."/>
            <person name="Feussner I."/>
            <person name="Gay G."/>
            <person name="Grimwood J."/>
            <person name="Hoegger P.J."/>
            <person name="Jain P."/>
            <person name="Kilaru S."/>
            <person name="Labbe J."/>
            <person name="Lin Y.C."/>
            <person name="Legue V."/>
            <person name="Le Tacon F."/>
            <person name="Marmeisse R."/>
            <person name="Melayah D."/>
            <person name="Montanini B."/>
            <person name="Muratet M."/>
            <person name="Nehls U."/>
            <person name="Niculita-Hirzel H."/>
            <person name="Oudot-Le Secq M.P."/>
            <person name="Peter M."/>
            <person name="Quesneville H."/>
            <person name="Rajashekar B."/>
            <person name="Reich M."/>
            <person name="Rouhier N."/>
            <person name="Schmutz J."/>
            <person name="Yin T."/>
            <person name="Chalot M."/>
            <person name="Henrissat B."/>
            <person name="Kuees U."/>
            <person name="Lucas S."/>
            <person name="Van de Peer Y."/>
            <person name="Podila G.K."/>
            <person name="Polle A."/>
            <person name="Pukkila P.J."/>
            <person name="Richardson P.M."/>
            <person name="Rouze P."/>
            <person name="Sanders I.R."/>
            <person name="Stajich J.E."/>
            <person name="Tunlid A."/>
            <person name="Tuskan G."/>
            <person name="Grigoriev I.V."/>
        </authorList>
    </citation>
    <scope>NUCLEOTIDE SEQUENCE [LARGE SCALE GENOMIC DNA]</scope>
    <source>
        <strain evidence="2">S238N-H82 / ATCC MYA-4686</strain>
    </source>
</reference>
<proteinExistence type="predicted"/>
<dbReference type="STRING" id="486041.B0DVN0"/>
<dbReference type="OrthoDB" id="3541472at2759"/>
<dbReference type="Proteomes" id="UP000001194">
    <property type="component" value="Unassembled WGS sequence"/>
</dbReference>
<protein>
    <submittedName>
        <fullName evidence="1">Predicted protein</fullName>
    </submittedName>
</protein>
<dbReference type="AlphaFoldDB" id="B0DVN0"/>
<accession>B0DVN0</accession>
<gene>
    <name evidence="1" type="ORF">LACBIDRAFT_312166</name>
</gene>
<dbReference type="KEGG" id="lbc:LACBIDRAFT_312166"/>
<evidence type="ECO:0000313" key="1">
    <source>
        <dbReference type="EMBL" id="EDR01282.1"/>
    </source>
</evidence>